<keyword evidence="2" id="KW-1185">Reference proteome</keyword>
<protein>
    <submittedName>
        <fullName evidence="1">Uncharacterized protein</fullName>
    </submittedName>
</protein>
<dbReference type="RefSeq" id="WP_093742857.1">
    <property type="nucleotide sequence ID" value="NZ_FNBP01000007.1"/>
</dbReference>
<dbReference type="Proteomes" id="UP000199399">
    <property type="component" value="Unassembled WGS sequence"/>
</dbReference>
<proteinExistence type="predicted"/>
<organism evidence="1 2">
    <name type="scientific">Sulfitobacter delicatus</name>
    <dbReference type="NCBI Taxonomy" id="218672"/>
    <lineage>
        <taxon>Bacteria</taxon>
        <taxon>Pseudomonadati</taxon>
        <taxon>Pseudomonadota</taxon>
        <taxon>Alphaproteobacteria</taxon>
        <taxon>Rhodobacterales</taxon>
        <taxon>Roseobacteraceae</taxon>
        <taxon>Sulfitobacter</taxon>
    </lineage>
</organism>
<name>A0A1G7TTP7_9RHOB</name>
<reference evidence="2" key="1">
    <citation type="submission" date="2016-10" db="EMBL/GenBank/DDBJ databases">
        <authorList>
            <person name="Varghese N."/>
            <person name="Submissions S."/>
        </authorList>
    </citation>
    <scope>NUCLEOTIDE SEQUENCE [LARGE SCALE GENOMIC DNA]</scope>
    <source>
        <strain evidence="2">DSM 16477</strain>
    </source>
</reference>
<gene>
    <name evidence="1" type="ORF">SAMN04489759_10738</name>
</gene>
<dbReference type="OrthoDB" id="9004810at2"/>
<sequence>MTEIIIARRLNGVCADGKLISLKQTDLFGRTEPIIVLGEAGMGKTTLLEEIGERSDYRFIHARRLVRARDPLCLLGGATTFVIDALDELSAQDEGEAVDKVLEALEKSGWPNFILSCRVADWRSATSTEAIAECYAESPLELFLQPIGRDEANNLLVHDVGKEKAETIISHFEDHGLDGLFGNPQTLKLIRAVSNERELPTSRADLFELSAKKLWAEHSKKKAGNHLSRLTEEQALNAAGAAFAALILTGKRAVSRMPVLEVDEDDLPIAEIDDLLTGTDVNAVLQSRLLSSSIEGNPDRFSYTHRSVGEFLAARWLALSADTDRKRRRLLKLFHGHGLVPANLRGVHAWLALDPRLATQVITADPMGVIEYGDTNDISVEQARALINALYELSERDPRYYDFQETHSLRGIAKPTLSREIKELIIDQSTPLPLKAMLLHSISGSPVADELAATLEKLLINPDVTFYERRIAGNALVHLQPVEVEWAKILATLHDQADQSSLRLALELLPGIGFSGPSDRQIVELIVAFCGLSICEYPRNEQGRIGGVLWGLEKRLPEERIEPILNILADYLQALLRDDYDRYGDSDVFNVIYTLTERRLALGNVESLTLWRWLSCLQGRRGFRDKSQKVISEWIRENDKARRTILRSVLIEQDEPETVWMRGWRLRDLLDGLYPDEDDIVYLLSTLNPRTEASGDRWQDLVRLCSHDQERGLKVREAAIPFATEDEGREFLRKLTDPDIPKWEVEQAKRQRKEKEEKEEQWAEHRASFMKKIDDLREGEYAAIINPAQAYLNLYSDMGDDVPAHKRIEEWLGPEIQNAAFQGFEAYLSESGSKPTAVEIADSYAQNKHWPAAYIFVAAAAERVRKEIPLDNLSDDRLLAILLEIRFTHISDLSGIDDVAEIIEAEICNRPGLWEKFWRLRIEPQLASQKEHPDGLHQLAGDTERSSLAVDLAIDWLDRFPQMSHQAEVELIDCLITYGKFQELKHFARTRRKAEGMVDERRAEWDAVAFLVDFQNVHGQLQSSRADDPNFLWRLRSRFGRRHDERAPAPLSPVQLSWIIRNFRRTWKYVSHPVGSTMGNTNAWDATEYLTSLINRLGGQTTSDAVRELSSLHDEAKDGYTAHIKRTRAEQAQKVVEESFTPPSITELKAILVDGPPRSMAQLQAVMCEELAVIQKKIRSHPVDWHKDFYENANPKDEEACRDTILKMLGDYPSGILCEPEGHLADDKRADIKCTIGNLMLPIEIKGQWHKDLWGAADTQLDRLYSADWRAERRGIYLVLWFGARVPKNKKLKGPKRGLDTPSSASELQDALIQNSECAKQGNIEVIVVDLVRP</sequence>
<evidence type="ECO:0000313" key="1">
    <source>
        <dbReference type="EMBL" id="SDG37920.1"/>
    </source>
</evidence>
<dbReference type="EMBL" id="FNBP01000007">
    <property type="protein sequence ID" value="SDG37920.1"/>
    <property type="molecule type" value="Genomic_DNA"/>
</dbReference>
<accession>A0A1G7TTP7</accession>
<evidence type="ECO:0000313" key="2">
    <source>
        <dbReference type="Proteomes" id="UP000199399"/>
    </source>
</evidence>